<keyword evidence="2" id="KW-1185">Reference proteome</keyword>
<reference evidence="1" key="1">
    <citation type="journal article" date="2023" name="Mol. Phylogenet. Evol.">
        <title>Genome-scale phylogeny and comparative genomics of the fungal order Sordariales.</title>
        <authorList>
            <person name="Hensen N."/>
            <person name="Bonometti L."/>
            <person name="Westerberg I."/>
            <person name="Brannstrom I.O."/>
            <person name="Guillou S."/>
            <person name="Cros-Aarteil S."/>
            <person name="Calhoun S."/>
            <person name="Haridas S."/>
            <person name="Kuo A."/>
            <person name="Mondo S."/>
            <person name="Pangilinan J."/>
            <person name="Riley R."/>
            <person name="LaButti K."/>
            <person name="Andreopoulos B."/>
            <person name="Lipzen A."/>
            <person name="Chen C."/>
            <person name="Yan M."/>
            <person name="Daum C."/>
            <person name="Ng V."/>
            <person name="Clum A."/>
            <person name="Steindorff A."/>
            <person name="Ohm R.A."/>
            <person name="Martin F."/>
            <person name="Silar P."/>
            <person name="Natvig D.O."/>
            <person name="Lalanne C."/>
            <person name="Gautier V."/>
            <person name="Ament-Velasquez S.L."/>
            <person name="Kruys A."/>
            <person name="Hutchinson M.I."/>
            <person name="Powell A.J."/>
            <person name="Barry K."/>
            <person name="Miller A.N."/>
            <person name="Grigoriev I.V."/>
            <person name="Debuchy R."/>
            <person name="Gladieux P."/>
            <person name="Hiltunen Thoren M."/>
            <person name="Johannesson H."/>
        </authorList>
    </citation>
    <scope>NUCLEOTIDE SEQUENCE</scope>
    <source>
        <strain evidence="1">CBS 958.72</strain>
    </source>
</reference>
<comment type="caution">
    <text evidence="1">The sequence shown here is derived from an EMBL/GenBank/DDBJ whole genome shotgun (WGS) entry which is preliminary data.</text>
</comment>
<dbReference type="EMBL" id="JAULSN010000003">
    <property type="protein sequence ID" value="KAK3376955.1"/>
    <property type="molecule type" value="Genomic_DNA"/>
</dbReference>
<name>A0AAE0KJE4_9PEZI</name>
<evidence type="ECO:0000313" key="1">
    <source>
        <dbReference type="EMBL" id="KAK3376955.1"/>
    </source>
</evidence>
<protein>
    <submittedName>
        <fullName evidence="1">Uncharacterized protein</fullName>
    </submittedName>
</protein>
<organism evidence="1 2">
    <name type="scientific">Lasiosphaeria ovina</name>
    <dbReference type="NCBI Taxonomy" id="92902"/>
    <lineage>
        <taxon>Eukaryota</taxon>
        <taxon>Fungi</taxon>
        <taxon>Dikarya</taxon>
        <taxon>Ascomycota</taxon>
        <taxon>Pezizomycotina</taxon>
        <taxon>Sordariomycetes</taxon>
        <taxon>Sordariomycetidae</taxon>
        <taxon>Sordariales</taxon>
        <taxon>Lasiosphaeriaceae</taxon>
        <taxon>Lasiosphaeria</taxon>
    </lineage>
</organism>
<gene>
    <name evidence="1" type="ORF">B0T24DRAFT_620158</name>
</gene>
<reference evidence="1" key="2">
    <citation type="submission" date="2023-06" db="EMBL/GenBank/DDBJ databases">
        <authorList>
            <consortium name="Lawrence Berkeley National Laboratory"/>
            <person name="Haridas S."/>
            <person name="Hensen N."/>
            <person name="Bonometti L."/>
            <person name="Westerberg I."/>
            <person name="Brannstrom I.O."/>
            <person name="Guillou S."/>
            <person name="Cros-Aarteil S."/>
            <person name="Calhoun S."/>
            <person name="Kuo A."/>
            <person name="Mondo S."/>
            <person name="Pangilinan J."/>
            <person name="Riley R."/>
            <person name="Labutti K."/>
            <person name="Andreopoulos B."/>
            <person name="Lipzen A."/>
            <person name="Chen C."/>
            <person name="Yanf M."/>
            <person name="Daum C."/>
            <person name="Ng V."/>
            <person name="Clum A."/>
            <person name="Steindorff A."/>
            <person name="Ohm R."/>
            <person name="Martin F."/>
            <person name="Silar P."/>
            <person name="Natvig D."/>
            <person name="Lalanne C."/>
            <person name="Gautier V."/>
            <person name="Ament-Velasquez S.L."/>
            <person name="Kruys A."/>
            <person name="Hutchinson M.I."/>
            <person name="Powell A.J."/>
            <person name="Barry K."/>
            <person name="Miller A.N."/>
            <person name="Grigoriev I.V."/>
            <person name="Debuchy R."/>
            <person name="Gladieux P."/>
            <person name="Thoren M.H."/>
            <person name="Johannesson H."/>
        </authorList>
    </citation>
    <scope>NUCLEOTIDE SEQUENCE</scope>
    <source>
        <strain evidence="1">CBS 958.72</strain>
    </source>
</reference>
<dbReference type="AlphaFoldDB" id="A0AAE0KJE4"/>
<dbReference type="Proteomes" id="UP001287356">
    <property type="component" value="Unassembled WGS sequence"/>
</dbReference>
<proteinExistence type="predicted"/>
<evidence type="ECO:0000313" key="2">
    <source>
        <dbReference type="Proteomes" id="UP001287356"/>
    </source>
</evidence>
<accession>A0AAE0KJE4</accession>
<sequence length="199" mass="23271">MATPQLDPLPPSCACFNIQFGDDGPSSLISSGEAEEEDLPKYEEGPQEFLRVQPCPPESCEEKLRVLDTMLAKMQAETETYARFSMEGFGHVKDDYITWRDALVEVRARRSRNPDRRRKWELFKRPDNPWFMSRAERRHRKAVDRFIDERDRFILKHYTELRRHALYGTDSNKNAEELGKSFAAPSPRLSLPKKYINGF</sequence>